<dbReference type="AlphaFoldDB" id="A0A832DMQ9"/>
<dbReference type="GO" id="GO:0046523">
    <property type="term" value="F:S-methyl-5-thioribose-1-phosphate isomerase activity"/>
    <property type="evidence" value="ECO:0007669"/>
    <property type="project" value="UniProtKB-UniRule"/>
</dbReference>
<comment type="catalytic activity">
    <reaction evidence="2">
        <text>5-(methylsulfanyl)-alpha-D-ribose 1-phosphate = 5-(methylsulfanyl)-D-ribulose 1-phosphate</text>
        <dbReference type="Rhea" id="RHEA:19989"/>
        <dbReference type="ChEBI" id="CHEBI:58533"/>
        <dbReference type="ChEBI" id="CHEBI:58548"/>
        <dbReference type="EC" id="5.3.1.23"/>
    </reaction>
</comment>
<feature type="site" description="Transition state stabilizer" evidence="2">
    <location>
        <position position="154"/>
    </location>
</feature>
<reference evidence="3" key="1">
    <citation type="journal article" date="2020" name="mSystems">
        <title>Genome- and Community-Level Interaction Insights into Carbon Utilization and Element Cycling Functions of Hydrothermarchaeota in Hydrothermal Sediment.</title>
        <authorList>
            <person name="Zhou Z."/>
            <person name="Liu Y."/>
            <person name="Xu W."/>
            <person name="Pan J."/>
            <person name="Luo Z.H."/>
            <person name="Li M."/>
        </authorList>
    </citation>
    <scope>NUCLEOTIDE SEQUENCE [LARGE SCALE GENOMIC DNA]</scope>
    <source>
        <strain evidence="3">SpSt-500</strain>
    </source>
</reference>
<dbReference type="EC" id="5.3.1.23" evidence="2"/>
<dbReference type="EMBL" id="DSVI01000004">
    <property type="protein sequence ID" value="HGT47137.1"/>
    <property type="molecule type" value="Genomic_DNA"/>
</dbReference>
<keyword evidence="1 2" id="KW-0413">Isomerase</keyword>
<feature type="active site" description="Proton donor" evidence="2">
    <location>
        <position position="234"/>
    </location>
</feature>
<dbReference type="Gene3D" id="1.20.120.420">
    <property type="entry name" value="translation initiation factor eif-2b, domain 1"/>
    <property type="match status" value="1"/>
</dbReference>
<dbReference type="NCBIfam" id="NF004326">
    <property type="entry name" value="PRK05720.1"/>
    <property type="match status" value="1"/>
</dbReference>
<gene>
    <name evidence="2 3" type="primary">mtnA</name>
    <name evidence="3" type="ORF">ENS56_03810</name>
</gene>
<dbReference type="InterPro" id="IPR011559">
    <property type="entry name" value="Initiation_fac_2B_a/b/d"/>
</dbReference>
<evidence type="ECO:0000256" key="1">
    <source>
        <dbReference type="ARBA" id="ARBA00023235"/>
    </source>
</evidence>
<evidence type="ECO:0000256" key="2">
    <source>
        <dbReference type="HAMAP-Rule" id="MF_01678"/>
    </source>
</evidence>
<dbReference type="InterPro" id="IPR000649">
    <property type="entry name" value="IF-2B-related"/>
</dbReference>
<accession>A0A832DMQ9</accession>
<dbReference type="InterPro" id="IPR027363">
    <property type="entry name" value="M1Pi_N"/>
</dbReference>
<keyword evidence="2" id="KW-0486">Methionine biosynthesis</keyword>
<dbReference type="HAMAP" id="MF_01678">
    <property type="entry name" value="Salvage_MtnA"/>
    <property type="match status" value="1"/>
</dbReference>
<evidence type="ECO:0000313" key="3">
    <source>
        <dbReference type="EMBL" id="HGT47137.1"/>
    </source>
</evidence>
<feature type="binding site" evidence="2">
    <location>
        <begin position="49"/>
        <end position="51"/>
    </location>
    <ligand>
        <name>substrate</name>
    </ligand>
</feature>
<dbReference type="InterPro" id="IPR005251">
    <property type="entry name" value="IF-M1Pi"/>
</dbReference>
<dbReference type="Gene3D" id="3.40.50.10470">
    <property type="entry name" value="Translation initiation factor eif-2b, domain 2"/>
    <property type="match status" value="1"/>
</dbReference>
<comment type="pathway">
    <text evidence="2">Amino-acid biosynthesis; L-methionine biosynthesis via salvage pathway; L-methionine from S-methyl-5-thio-alpha-D-ribose 1-phosphate: step 1/6.</text>
</comment>
<comment type="caution">
    <text evidence="3">The sequence shown here is derived from an EMBL/GenBank/DDBJ whole genome shotgun (WGS) entry which is preliminary data.</text>
</comment>
<dbReference type="InterPro" id="IPR037171">
    <property type="entry name" value="NagB/RpiA_transferase-like"/>
</dbReference>
<feature type="binding site" evidence="2">
    <location>
        <position position="88"/>
    </location>
    <ligand>
        <name>substrate</name>
    </ligand>
</feature>
<protein>
    <recommendedName>
        <fullName evidence="2">Methylthioribose-1-phosphate isomerase</fullName>
        <shortName evidence="2">M1Pi</shortName>
        <shortName evidence="2">MTR-1-P isomerase</shortName>
        <ecNumber evidence="2">5.3.1.23</ecNumber>
    </recommendedName>
    <alternativeName>
        <fullName evidence="2">S-methyl-5-thioribose-1-phosphate isomerase</fullName>
    </alternativeName>
</protein>
<dbReference type="UniPathway" id="UPA00904">
    <property type="reaction ID" value="UER00874"/>
</dbReference>
<dbReference type="PANTHER" id="PTHR43475">
    <property type="entry name" value="METHYLTHIORIBOSE-1-PHOSPHATE ISOMERASE"/>
    <property type="match status" value="1"/>
</dbReference>
<dbReference type="InterPro" id="IPR042529">
    <property type="entry name" value="IF_2B-like_C"/>
</dbReference>
<proteinExistence type="inferred from homology"/>
<feature type="binding site" evidence="2">
    <location>
        <begin position="244"/>
        <end position="245"/>
    </location>
    <ligand>
        <name>substrate</name>
    </ligand>
</feature>
<dbReference type="SUPFAM" id="SSF100950">
    <property type="entry name" value="NagB/RpiA/CoA transferase-like"/>
    <property type="match status" value="1"/>
</dbReference>
<comment type="function">
    <text evidence="2">Catalyzes the interconversion of methylthioribose-1-phosphate (MTR-1-P) into methylthioribulose-1-phosphate (MTRu-1-P).</text>
</comment>
<dbReference type="NCBIfam" id="TIGR00524">
    <property type="entry name" value="eIF-2B_rel"/>
    <property type="match status" value="1"/>
</dbReference>
<dbReference type="GO" id="GO:0019509">
    <property type="term" value="P:L-methionine salvage from methylthioadenosine"/>
    <property type="evidence" value="ECO:0007669"/>
    <property type="project" value="UniProtKB-UniRule"/>
</dbReference>
<sequence length="337" mass="38159">MKTNSYFPLKFENDNLIFIDQTKLPLFENYISTDDYNRIAEAIERLEIRGAPLIGIAAAFACALAFKNKNIKDDEYFNKVYNRLATTRPTAVNLFYALKQIEQAYLQLSSSDDVYRKLLEVSYRIFYDEEKFSERIAKNGLNIFRKKSNILTHCNTGALAAAGFGTAFAIIKKAFENNLVNHVYVDETRPLFQGLRLTSFELEKNGIPFTIQTDSSAAVLMKENKVDLVITGADRIALNGDSANKIGTYNLAVLCNYHNIPFYIAAPSSTIDRTIATGDEIEIEYRSSREILFVGEHQIGKESYQCFCPAFDVTPSHLITGIITEEGVFPFPYNFIR</sequence>
<keyword evidence="2" id="KW-0028">Amino-acid biosynthesis</keyword>
<feature type="binding site" evidence="2">
    <location>
        <position position="193"/>
    </location>
    <ligand>
        <name>substrate</name>
    </ligand>
</feature>
<comment type="similarity">
    <text evidence="2">Belongs to the EIF-2B alpha/beta/delta subunits family. MtnA subfamily.</text>
</comment>
<organism evidence="3">
    <name type="scientific">Ignavibacterium album</name>
    <dbReference type="NCBI Taxonomy" id="591197"/>
    <lineage>
        <taxon>Bacteria</taxon>
        <taxon>Pseudomonadati</taxon>
        <taxon>Ignavibacteriota</taxon>
        <taxon>Ignavibacteria</taxon>
        <taxon>Ignavibacteriales</taxon>
        <taxon>Ignavibacteriaceae</taxon>
        <taxon>Ignavibacterium</taxon>
    </lineage>
</organism>
<dbReference type="PANTHER" id="PTHR43475:SF1">
    <property type="entry name" value="METHYLTHIORIBOSE-1-PHOSPHATE ISOMERASE"/>
    <property type="match status" value="1"/>
</dbReference>
<dbReference type="NCBIfam" id="TIGR00512">
    <property type="entry name" value="salvage_mtnA"/>
    <property type="match status" value="1"/>
</dbReference>
<name>A0A832DMQ9_9BACT</name>
<dbReference type="FunFam" id="3.40.50.10470:FF:000006">
    <property type="entry name" value="Methylthioribose-1-phosphate isomerase"/>
    <property type="match status" value="1"/>
</dbReference>
<dbReference type="Pfam" id="PF01008">
    <property type="entry name" value="IF-2B"/>
    <property type="match status" value="1"/>
</dbReference>